<feature type="binding site" evidence="4">
    <location>
        <position position="158"/>
    </location>
    <ligand>
        <name>GTP</name>
        <dbReference type="ChEBI" id="CHEBI:37565"/>
    </ligand>
</feature>
<sequence>MPQKTKKPIKKSPLKASIQPFRPGSEKIRKTKVRVIGIGGGGGNIVSEIASRMTKASFVVANTDTKALKISGRKVSRFQFGQNLTQGLGTGMNPELGEAAALQDKDKIKKLLEGQDLCILVACLGGGTGSGAAPVFVKTSKNLGNITYGIFTLPFKFEGEKKMEIARESLRKIKSHLNAFSIIPNERAFQIIDKATPLKQALSVVNKSLSESLEGLIETIYEPGLINIDFADLRTILEGRGKLAYLNTVEVQRKEGSTKELMTRVLNSPLYPYTIRGAKGVLFNIAGEKKISLAEVSQISKTISELANPQAKIIFGVAESKKYSDVIKTILLAVGCGGTKIFSGEAKKKKVVARPILKKRQPSKRRKRNKKPSQPAPKKKTLQRVQGGESRRTIKIKVEAVKEPKEKESSGSEAPKEGIFSSISLAAEKSSNEERVRKNALQIKRESEDAEREMLEKEKIWETPAFLRKKLIKGQ</sequence>
<dbReference type="InterPro" id="IPR036525">
    <property type="entry name" value="Tubulin/FtsZ_GTPase_sf"/>
</dbReference>
<proteinExistence type="inferred from homology"/>
<keyword evidence="3 4" id="KW-0342">GTP-binding</keyword>
<keyword evidence="4" id="KW-0131">Cell cycle</keyword>
<evidence type="ECO:0000256" key="4">
    <source>
        <dbReference type="HAMAP-Rule" id="MF_00909"/>
    </source>
</evidence>
<dbReference type="InterPro" id="IPR045061">
    <property type="entry name" value="FtsZ/CetZ"/>
</dbReference>
<evidence type="ECO:0000256" key="1">
    <source>
        <dbReference type="ARBA" id="ARBA00009690"/>
    </source>
</evidence>
<evidence type="ECO:0000313" key="9">
    <source>
        <dbReference type="Proteomes" id="UP000230304"/>
    </source>
</evidence>
<dbReference type="SMART" id="SM00865">
    <property type="entry name" value="Tubulin_C"/>
    <property type="match status" value="1"/>
</dbReference>
<dbReference type="GO" id="GO:0003924">
    <property type="term" value="F:GTPase activity"/>
    <property type="evidence" value="ECO:0007669"/>
    <property type="project" value="UniProtKB-UniRule"/>
</dbReference>
<comment type="caution">
    <text evidence="8">The sequence shown here is derived from an EMBL/GenBank/DDBJ whole genome shotgun (WGS) entry which is preliminary data.</text>
</comment>
<evidence type="ECO:0000256" key="5">
    <source>
        <dbReference type="SAM" id="MobiDB-lite"/>
    </source>
</evidence>
<dbReference type="Gene3D" id="3.40.50.1440">
    <property type="entry name" value="Tubulin/FtsZ, GTPase domain"/>
    <property type="match status" value="1"/>
</dbReference>
<comment type="subcellular location">
    <subcellularLocation>
        <location evidence="4">Cytoplasm</location>
    </subcellularLocation>
    <text evidence="4">Assembles at midcell at the inner surface of the cytoplasmic membrane.</text>
</comment>
<dbReference type="GO" id="GO:0051258">
    <property type="term" value="P:protein polymerization"/>
    <property type="evidence" value="ECO:0007669"/>
    <property type="project" value="UniProtKB-UniRule"/>
</dbReference>
<dbReference type="InterPro" id="IPR024757">
    <property type="entry name" value="FtsZ_C"/>
</dbReference>
<feature type="binding site" evidence="4">
    <location>
        <begin position="40"/>
        <end position="44"/>
    </location>
    <ligand>
        <name>GTP</name>
        <dbReference type="ChEBI" id="CHEBI:37565"/>
    </ligand>
</feature>
<gene>
    <name evidence="4" type="primary">ftsZ</name>
    <name evidence="8" type="ORF">COS26_02760</name>
</gene>
<feature type="binding site" evidence="4">
    <location>
        <position position="162"/>
    </location>
    <ligand>
        <name>GTP</name>
        <dbReference type="ChEBI" id="CHEBI:37565"/>
    </ligand>
</feature>
<feature type="binding site" evidence="4">
    <location>
        <begin position="127"/>
        <end position="129"/>
    </location>
    <ligand>
        <name>GTP</name>
        <dbReference type="ChEBI" id="CHEBI:37565"/>
    </ligand>
</feature>
<dbReference type="HAMAP" id="MF_00909">
    <property type="entry name" value="FtsZ"/>
    <property type="match status" value="1"/>
</dbReference>
<comment type="subunit">
    <text evidence="4">Homodimer. Polymerizes to form a dynamic ring structure in a strictly GTP-dependent manner. Interacts directly with several other division proteins.</text>
</comment>
<dbReference type="GO" id="GO:0043093">
    <property type="term" value="P:FtsZ-dependent cytokinesis"/>
    <property type="evidence" value="ECO:0007669"/>
    <property type="project" value="UniProtKB-UniRule"/>
</dbReference>
<dbReference type="SUPFAM" id="SSF52490">
    <property type="entry name" value="Tubulin nucleotide-binding domain-like"/>
    <property type="match status" value="1"/>
</dbReference>
<comment type="similarity">
    <text evidence="1 4">Belongs to the FtsZ family.</text>
</comment>
<dbReference type="Pfam" id="PF00091">
    <property type="entry name" value="Tubulin"/>
    <property type="match status" value="1"/>
</dbReference>
<evidence type="ECO:0000313" key="8">
    <source>
        <dbReference type="EMBL" id="PIV42026.1"/>
    </source>
</evidence>
<reference evidence="9" key="1">
    <citation type="submission" date="2017-09" db="EMBL/GenBank/DDBJ databases">
        <title>Depth-based differentiation of microbial function through sediment-hosted aquifers and enrichment of novel symbionts in the deep terrestrial subsurface.</title>
        <authorList>
            <person name="Probst A.J."/>
            <person name="Ladd B."/>
            <person name="Jarett J.K."/>
            <person name="Geller-Mcgrath D.E."/>
            <person name="Sieber C.M.K."/>
            <person name="Emerson J.B."/>
            <person name="Anantharaman K."/>
            <person name="Thomas B.C."/>
            <person name="Malmstrom R."/>
            <person name="Stieglmeier M."/>
            <person name="Klingl A."/>
            <person name="Woyke T."/>
            <person name="Ryan C.M."/>
            <person name="Banfield J.F."/>
        </authorList>
    </citation>
    <scope>NUCLEOTIDE SEQUENCE [LARGE SCALE GENOMIC DNA]</scope>
</reference>
<keyword evidence="4" id="KW-0963">Cytoplasm</keyword>
<evidence type="ECO:0000256" key="2">
    <source>
        <dbReference type="ARBA" id="ARBA00022741"/>
    </source>
</evidence>
<dbReference type="SUPFAM" id="SSF55307">
    <property type="entry name" value="Tubulin C-terminal domain-like"/>
    <property type="match status" value="1"/>
</dbReference>
<keyword evidence="4" id="KW-0132">Cell division</keyword>
<dbReference type="Proteomes" id="UP000230304">
    <property type="component" value="Unassembled WGS sequence"/>
</dbReference>
<dbReference type="InterPro" id="IPR003008">
    <property type="entry name" value="Tubulin_FtsZ_GTPase"/>
</dbReference>
<evidence type="ECO:0000256" key="3">
    <source>
        <dbReference type="ARBA" id="ARBA00023134"/>
    </source>
</evidence>
<dbReference type="InterPro" id="IPR000158">
    <property type="entry name" value="Cell_div_FtsZ"/>
</dbReference>
<dbReference type="CDD" id="cd02201">
    <property type="entry name" value="FtsZ_type1"/>
    <property type="match status" value="1"/>
</dbReference>
<dbReference type="PANTHER" id="PTHR30314">
    <property type="entry name" value="CELL DIVISION PROTEIN FTSZ-RELATED"/>
    <property type="match status" value="1"/>
</dbReference>
<keyword evidence="4" id="KW-0717">Septation</keyword>
<organism evidence="8 9">
    <name type="scientific">Candidatus Nealsonbacteria bacterium CG02_land_8_20_14_3_00_40_11</name>
    <dbReference type="NCBI Taxonomy" id="1974700"/>
    <lineage>
        <taxon>Bacteria</taxon>
        <taxon>Candidatus Nealsoniibacteriota</taxon>
    </lineage>
</organism>
<evidence type="ECO:0000259" key="7">
    <source>
        <dbReference type="SMART" id="SM00865"/>
    </source>
</evidence>
<dbReference type="PANTHER" id="PTHR30314:SF3">
    <property type="entry name" value="MITOCHONDRIAL DIVISION PROTEIN FSZA"/>
    <property type="match status" value="1"/>
</dbReference>
<dbReference type="Pfam" id="PF12327">
    <property type="entry name" value="FtsZ_C"/>
    <property type="match status" value="1"/>
</dbReference>
<dbReference type="InterPro" id="IPR008280">
    <property type="entry name" value="Tub_FtsZ_C"/>
</dbReference>
<dbReference type="PRINTS" id="PR00423">
    <property type="entry name" value="CELLDVISFTSZ"/>
</dbReference>
<feature type="region of interest" description="Disordered" evidence="5">
    <location>
        <begin position="353"/>
        <end position="455"/>
    </location>
</feature>
<name>A0A2M7D7C1_9BACT</name>
<protein>
    <recommendedName>
        <fullName evidence="4">Cell division protein FtsZ</fullName>
    </recommendedName>
</protein>
<keyword evidence="2 4" id="KW-0547">Nucleotide-binding</keyword>
<feature type="compositionally biased region" description="Basic and acidic residues" evidence="5">
    <location>
        <begin position="389"/>
        <end position="416"/>
    </location>
</feature>
<dbReference type="SMART" id="SM00864">
    <property type="entry name" value="Tubulin"/>
    <property type="match status" value="1"/>
</dbReference>
<comment type="function">
    <text evidence="4">Essential cell division protein that forms a contractile ring structure (Z ring) at the future cell division site. The regulation of the ring assembly controls the timing and the location of cell division. One of the functions of the FtsZ ring is to recruit other cell division proteins to the septum to produce a new cell wall between the dividing cells. Binds GTP and shows GTPase activity.</text>
</comment>
<dbReference type="InterPro" id="IPR018316">
    <property type="entry name" value="Tubulin/FtsZ_2-layer-sand-dom"/>
</dbReference>
<dbReference type="GO" id="GO:0000917">
    <property type="term" value="P:division septum assembly"/>
    <property type="evidence" value="ECO:0007669"/>
    <property type="project" value="UniProtKB-KW"/>
</dbReference>
<feature type="compositionally biased region" description="Basic and acidic residues" evidence="5">
    <location>
        <begin position="430"/>
        <end position="455"/>
    </location>
</feature>
<feature type="domain" description="Tubulin/FtsZ GTPase" evidence="6">
    <location>
        <begin position="32"/>
        <end position="224"/>
    </location>
</feature>
<evidence type="ECO:0000259" key="6">
    <source>
        <dbReference type="SMART" id="SM00864"/>
    </source>
</evidence>
<dbReference type="GO" id="GO:0005525">
    <property type="term" value="F:GTP binding"/>
    <property type="evidence" value="ECO:0007669"/>
    <property type="project" value="UniProtKB-UniRule"/>
</dbReference>
<feature type="domain" description="Tubulin/FtsZ 2-layer sandwich" evidence="7">
    <location>
        <begin position="226"/>
        <end position="345"/>
    </location>
</feature>
<feature type="compositionally biased region" description="Basic residues" evidence="5">
    <location>
        <begin position="353"/>
        <end position="382"/>
    </location>
</feature>
<dbReference type="EMBL" id="PEUA01000061">
    <property type="protein sequence ID" value="PIV42026.1"/>
    <property type="molecule type" value="Genomic_DNA"/>
</dbReference>
<dbReference type="GO" id="GO:0032153">
    <property type="term" value="C:cell division site"/>
    <property type="evidence" value="ECO:0007669"/>
    <property type="project" value="UniProtKB-UniRule"/>
</dbReference>
<dbReference type="GO" id="GO:0005737">
    <property type="term" value="C:cytoplasm"/>
    <property type="evidence" value="ECO:0007669"/>
    <property type="project" value="UniProtKB-SubCell"/>
</dbReference>
<accession>A0A2M7D7C1</accession>
<dbReference type="AlphaFoldDB" id="A0A2M7D7C1"/>
<feature type="binding site" evidence="4">
    <location>
        <position position="206"/>
    </location>
    <ligand>
        <name>GTP</name>
        <dbReference type="ChEBI" id="CHEBI:37565"/>
    </ligand>
</feature>